<evidence type="ECO:0000313" key="2">
    <source>
        <dbReference type="Proteomes" id="UP001172386"/>
    </source>
</evidence>
<accession>A0ACC2ZUD8</accession>
<organism evidence="1 2">
    <name type="scientific">Neophaeococcomyces mojaviensis</name>
    <dbReference type="NCBI Taxonomy" id="3383035"/>
    <lineage>
        <taxon>Eukaryota</taxon>
        <taxon>Fungi</taxon>
        <taxon>Dikarya</taxon>
        <taxon>Ascomycota</taxon>
        <taxon>Pezizomycotina</taxon>
        <taxon>Eurotiomycetes</taxon>
        <taxon>Chaetothyriomycetidae</taxon>
        <taxon>Chaetothyriales</taxon>
        <taxon>Chaetothyriales incertae sedis</taxon>
        <taxon>Neophaeococcomyces</taxon>
    </lineage>
</organism>
<protein>
    <submittedName>
        <fullName evidence="1">Uncharacterized protein</fullName>
    </submittedName>
</protein>
<comment type="caution">
    <text evidence="1">The sequence shown here is derived from an EMBL/GenBank/DDBJ whole genome shotgun (WGS) entry which is preliminary data.</text>
</comment>
<evidence type="ECO:0000313" key="1">
    <source>
        <dbReference type="EMBL" id="KAJ9651248.1"/>
    </source>
</evidence>
<name>A0ACC2ZUD8_9EURO</name>
<keyword evidence="2" id="KW-1185">Reference proteome</keyword>
<dbReference type="Proteomes" id="UP001172386">
    <property type="component" value="Unassembled WGS sequence"/>
</dbReference>
<dbReference type="EMBL" id="JAPDRQ010000270">
    <property type="protein sequence ID" value="KAJ9651248.1"/>
    <property type="molecule type" value="Genomic_DNA"/>
</dbReference>
<reference evidence="1" key="1">
    <citation type="submission" date="2022-10" db="EMBL/GenBank/DDBJ databases">
        <title>Culturing micro-colonial fungi from biological soil crusts in the Mojave desert and describing Neophaeococcomyces mojavensis, and introducing the new genera and species Taxawa tesnikishii.</title>
        <authorList>
            <person name="Kurbessoian T."/>
            <person name="Stajich J.E."/>
        </authorList>
    </citation>
    <scope>NUCLEOTIDE SEQUENCE</scope>
    <source>
        <strain evidence="1">JES_112</strain>
    </source>
</reference>
<sequence>MTDHDSNGKAIIGSDMVLEPANPLDPSGKPPTGIIPGFTSIFRTTKHPADAQGPWADPHGGMQDLVGKEGVVCRIVDFPPIPADHPDDVNFMHRTISVDYGVVLKGEIELVLDDGVKTLMKEGDVVVQRGTIHHWNNVSGQNCRVFFVLVPAEPVKVEKTGELLPATDTTHLEKPKDGA</sequence>
<proteinExistence type="predicted"/>
<gene>
    <name evidence="1" type="ORF">H2198_009477</name>
</gene>